<keyword evidence="3" id="KW-1185">Reference proteome</keyword>
<name>A0A5N6NGF9_9ASTR</name>
<dbReference type="AlphaFoldDB" id="A0A5N6NGF9"/>
<evidence type="ECO:0000256" key="1">
    <source>
        <dbReference type="SAM" id="MobiDB-lite"/>
    </source>
</evidence>
<dbReference type="Proteomes" id="UP000326396">
    <property type="component" value="Linkage Group LG2"/>
</dbReference>
<organism evidence="2 3">
    <name type="scientific">Mikania micrantha</name>
    <name type="common">bitter vine</name>
    <dbReference type="NCBI Taxonomy" id="192012"/>
    <lineage>
        <taxon>Eukaryota</taxon>
        <taxon>Viridiplantae</taxon>
        <taxon>Streptophyta</taxon>
        <taxon>Embryophyta</taxon>
        <taxon>Tracheophyta</taxon>
        <taxon>Spermatophyta</taxon>
        <taxon>Magnoliopsida</taxon>
        <taxon>eudicotyledons</taxon>
        <taxon>Gunneridae</taxon>
        <taxon>Pentapetalae</taxon>
        <taxon>asterids</taxon>
        <taxon>campanulids</taxon>
        <taxon>Asterales</taxon>
        <taxon>Asteraceae</taxon>
        <taxon>Asteroideae</taxon>
        <taxon>Heliantheae alliance</taxon>
        <taxon>Eupatorieae</taxon>
        <taxon>Mikania</taxon>
    </lineage>
</organism>
<dbReference type="OrthoDB" id="735913at2759"/>
<evidence type="ECO:0000313" key="2">
    <source>
        <dbReference type="EMBL" id="KAD4586343.1"/>
    </source>
</evidence>
<protein>
    <submittedName>
        <fullName evidence="2">Uncharacterized protein</fullName>
    </submittedName>
</protein>
<feature type="compositionally biased region" description="Low complexity" evidence="1">
    <location>
        <begin position="30"/>
        <end position="43"/>
    </location>
</feature>
<dbReference type="EMBL" id="SZYD01000012">
    <property type="protein sequence ID" value="KAD4586343.1"/>
    <property type="molecule type" value="Genomic_DNA"/>
</dbReference>
<gene>
    <name evidence="2" type="ORF">E3N88_23944</name>
</gene>
<evidence type="ECO:0000313" key="3">
    <source>
        <dbReference type="Proteomes" id="UP000326396"/>
    </source>
</evidence>
<sequence length="135" mass="14949">MAEIAMLMAEEYERMMKKMMTTDHHDDLESLTASSSSSTSTSSGVWMKMPRLKKLDQKDETAMAVTVTPGVDLIPSSMTGLTVPWVATKMLVAKTPVLRLEPVTTISAVDPDLNCFTDAPDYLKHVDKSQLRIVE</sequence>
<reference evidence="2 3" key="1">
    <citation type="submission" date="2019-05" db="EMBL/GenBank/DDBJ databases">
        <title>Mikania micrantha, genome provides insights into the molecular mechanism of rapid growth.</title>
        <authorList>
            <person name="Liu B."/>
        </authorList>
    </citation>
    <scope>NUCLEOTIDE SEQUENCE [LARGE SCALE GENOMIC DNA]</scope>
    <source>
        <strain evidence="2">NLD-2019</strain>
        <tissue evidence="2">Leaf</tissue>
    </source>
</reference>
<comment type="caution">
    <text evidence="2">The sequence shown here is derived from an EMBL/GenBank/DDBJ whole genome shotgun (WGS) entry which is preliminary data.</text>
</comment>
<feature type="region of interest" description="Disordered" evidence="1">
    <location>
        <begin position="26"/>
        <end position="45"/>
    </location>
</feature>
<proteinExistence type="predicted"/>
<accession>A0A5N6NGF9</accession>